<dbReference type="GO" id="GO:0005975">
    <property type="term" value="P:carbohydrate metabolic process"/>
    <property type="evidence" value="ECO:0007669"/>
    <property type="project" value="InterPro"/>
</dbReference>
<dbReference type="AlphaFoldDB" id="A0A8H5D150"/>
<dbReference type="Pfam" id="PF00722">
    <property type="entry name" value="Glyco_hydro_16"/>
    <property type="match status" value="1"/>
</dbReference>
<dbReference type="SUPFAM" id="SSF49899">
    <property type="entry name" value="Concanavalin A-like lectins/glucanases"/>
    <property type="match status" value="1"/>
</dbReference>
<organism evidence="4 5">
    <name type="scientific">Leucocoprinus leucothites</name>
    <dbReference type="NCBI Taxonomy" id="201217"/>
    <lineage>
        <taxon>Eukaryota</taxon>
        <taxon>Fungi</taxon>
        <taxon>Dikarya</taxon>
        <taxon>Basidiomycota</taxon>
        <taxon>Agaricomycotina</taxon>
        <taxon>Agaricomycetes</taxon>
        <taxon>Agaricomycetidae</taxon>
        <taxon>Agaricales</taxon>
        <taxon>Agaricineae</taxon>
        <taxon>Agaricaceae</taxon>
        <taxon>Leucocoprinus</taxon>
    </lineage>
</organism>
<accession>A0A8H5D150</accession>
<feature type="domain" description="GH16" evidence="3">
    <location>
        <begin position="83"/>
        <end position="208"/>
    </location>
</feature>
<dbReference type="InterPro" id="IPR000757">
    <property type="entry name" value="Beta-glucanase-like"/>
</dbReference>
<keyword evidence="5" id="KW-1185">Reference proteome</keyword>
<dbReference type="GO" id="GO:0004553">
    <property type="term" value="F:hydrolase activity, hydrolyzing O-glycosyl compounds"/>
    <property type="evidence" value="ECO:0007669"/>
    <property type="project" value="InterPro"/>
</dbReference>
<sequence length="278" mass="29771">MSPLSKALAALVALALGEKRLQAPSTVDPTTACDIYLVNDVPGGFTERVFVDFSGVTPGINVSALLSSNGLADYSYQVKSEPFSYTLTPSNILAGDGALNLKVSAYTGSGPVQGAVMGTQDRFRYASVRTVQKSSKTPGVVEGNFFYRNDNQEIDWEILTSTIWNRSECVLSGIWAVNQAVTPGQSSTSERIPFTFDPTADFHEYRIDVRSPTGHKELHQELTIFVSSGRLGLQPSISTANGKHASRQMSLRKLARGSGTRGATGTPAGPTDLPPQIP</sequence>
<dbReference type="EMBL" id="JAACJO010000012">
    <property type="protein sequence ID" value="KAF5351666.1"/>
    <property type="molecule type" value="Genomic_DNA"/>
</dbReference>
<dbReference type="InterPro" id="IPR013320">
    <property type="entry name" value="ConA-like_dom_sf"/>
</dbReference>
<dbReference type="OrthoDB" id="25131at2759"/>
<comment type="caution">
    <text evidence="4">The sequence shown here is derived from an EMBL/GenBank/DDBJ whole genome shotgun (WGS) entry which is preliminary data.</text>
</comment>
<dbReference type="PANTHER" id="PTHR38121:SF2">
    <property type="entry name" value="ACYLTRANSFERASE 3 DOMAIN-CONTAINING PROTEIN"/>
    <property type="match status" value="1"/>
</dbReference>
<gene>
    <name evidence="4" type="ORF">D9756_007716</name>
</gene>
<feature type="compositionally biased region" description="Low complexity" evidence="1">
    <location>
        <begin position="256"/>
        <end position="271"/>
    </location>
</feature>
<evidence type="ECO:0000313" key="5">
    <source>
        <dbReference type="Proteomes" id="UP000559027"/>
    </source>
</evidence>
<name>A0A8H5D150_9AGAR</name>
<keyword evidence="2" id="KW-0732">Signal</keyword>
<dbReference type="Gene3D" id="2.60.120.200">
    <property type="match status" value="1"/>
</dbReference>
<feature type="signal peptide" evidence="2">
    <location>
        <begin position="1"/>
        <end position="17"/>
    </location>
</feature>
<evidence type="ECO:0000256" key="1">
    <source>
        <dbReference type="SAM" id="MobiDB-lite"/>
    </source>
</evidence>
<reference evidence="4 5" key="1">
    <citation type="journal article" date="2020" name="ISME J.">
        <title>Uncovering the hidden diversity of litter-decomposition mechanisms in mushroom-forming fungi.</title>
        <authorList>
            <person name="Floudas D."/>
            <person name="Bentzer J."/>
            <person name="Ahren D."/>
            <person name="Johansson T."/>
            <person name="Persson P."/>
            <person name="Tunlid A."/>
        </authorList>
    </citation>
    <scope>NUCLEOTIDE SEQUENCE [LARGE SCALE GENOMIC DNA]</scope>
    <source>
        <strain evidence="4 5">CBS 146.42</strain>
    </source>
</reference>
<evidence type="ECO:0000313" key="4">
    <source>
        <dbReference type="EMBL" id="KAF5351666.1"/>
    </source>
</evidence>
<evidence type="ECO:0000259" key="3">
    <source>
        <dbReference type="Pfam" id="PF00722"/>
    </source>
</evidence>
<evidence type="ECO:0000256" key="2">
    <source>
        <dbReference type="SAM" id="SignalP"/>
    </source>
</evidence>
<dbReference type="PANTHER" id="PTHR38121">
    <property type="entry name" value="GH16 DOMAIN-CONTAINING PROTEIN"/>
    <property type="match status" value="1"/>
</dbReference>
<dbReference type="Proteomes" id="UP000559027">
    <property type="component" value="Unassembled WGS sequence"/>
</dbReference>
<protein>
    <recommendedName>
        <fullName evidence="3">GH16 domain-containing protein</fullName>
    </recommendedName>
</protein>
<proteinExistence type="predicted"/>
<dbReference type="CDD" id="cd00413">
    <property type="entry name" value="Glyco_hydrolase_16"/>
    <property type="match status" value="1"/>
</dbReference>
<feature type="region of interest" description="Disordered" evidence="1">
    <location>
        <begin position="254"/>
        <end position="278"/>
    </location>
</feature>
<feature type="chain" id="PRO_5034277757" description="GH16 domain-containing protein" evidence="2">
    <location>
        <begin position="18"/>
        <end position="278"/>
    </location>
</feature>